<comment type="caution">
    <text evidence="2">The sequence shown here is derived from an EMBL/GenBank/DDBJ whole genome shotgun (WGS) entry which is preliminary data.</text>
</comment>
<keyword evidence="1" id="KW-0812">Transmembrane</keyword>
<sequence length="153" mass="16326">MKKIVCLGEKIALGCVCALALAAYILSAVQGGIAHAGNGMPVINSGMTPGVLLFLAGMLIVAAVYAVYRHVGALWLRILGFSLTGGSFVIVALTEWLIDGYTWTTAYLESVTWEWLGRGWYTVFTAGFVVCAAAACALWFVTWARSGRVEKTA</sequence>
<proteinExistence type="predicted"/>
<organism evidence="2 3">
    <name type="scientific">Candidatus Borkfalkia faecavium</name>
    <dbReference type="NCBI Taxonomy" id="2838508"/>
    <lineage>
        <taxon>Bacteria</taxon>
        <taxon>Bacillati</taxon>
        <taxon>Bacillota</taxon>
        <taxon>Clostridia</taxon>
        <taxon>Christensenellales</taxon>
        <taxon>Christensenellaceae</taxon>
        <taxon>Candidatus Borkfalkia</taxon>
    </lineage>
</organism>
<accession>A0A9D1W0V8</accession>
<dbReference type="Proteomes" id="UP000886847">
    <property type="component" value="Unassembled WGS sequence"/>
</dbReference>
<evidence type="ECO:0000313" key="2">
    <source>
        <dbReference type="EMBL" id="HIX50478.1"/>
    </source>
</evidence>
<reference evidence="2" key="1">
    <citation type="journal article" date="2021" name="PeerJ">
        <title>Extensive microbial diversity within the chicken gut microbiome revealed by metagenomics and culture.</title>
        <authorList>
            <person name="Gilroy R."/>
            <person name="Ravi A."/>
            <person name="Getino M."/>
            <person name="Pursley I."/>
            <person name="Horton D.L."/>
            <person name="Alikhan N.F."/>
            <person name="Baker D."/>
            <person name="Gharbi K."/>
            <person name="Hall N."/>
            <person name="Watson M."/>
            <person name="Adriaenssens E.M."/>
            <person name="Foster-Nyarko E."/>
            <person name="Jarju S."/>
            <person name="Secka A."/>
            <person name="Antonio M."/>
            <person name="Oren A."/>
            <person name="Chaudhuri R.R."/>
            <person name="La Ragione R."/>
            <person name="Hildebrand F."/>
            <person name="Pallen M.J."/>
        </authorList>
    </citation>
    <scope>NUCLEOTIDE SEQUENCE</scope>
    <source>
        <strain evidence="2">2189</strain>
    </source>
</reference>
<keyword evidence="1" id="KW-1133">Transmembrane helix</keyword>
<protein>
    <submittedName>
        <fullName evidence="2">Uncharacterized protein</fullName>
    </submittedName>
</protein>
<evidence type="ECO:0000313" key="3">
    <source>
        <dbReference type="Proteomes" id="UP000886847"/>
    </source>
</evidence>
<reference evidence="2" key="2">
    <citation type="submission" date="2021-04" db="EMBL/GenBank/DDBJ databases">
        <authorList>
            <person name="Gilroy R."/>
        </authorList>
    </citation>
    <scope>NUCLEOTIDE SEQUENCE</scope>
    <source>
        <strain evidence="2">2189</strain>
    </source>
</reference>
<gene>
    <name evidence="2" type="ORF">H9851_04280</name>
</gene>
<dbReference type="AlphaFoldDB" id="A0A9D1W0V8"/>
<feature type="transmembrane region" description="Helical" evidence="1">
    <location>
        <begin position="75"/>
        <end position="98"/>
    </location>
</feature>
<feature type="transmembrane region" description="Helical" evidence="1">
    <location>
        <begin position="51"/>
        <end position="68"/>
    </location>
</feature>
<keyword evidence="1" id="KW-0472">Membrane</keyword>
<dbReference type="EMBL" id="DXEW01000022">
    <property type="protein sequence ID" value="HIX50478.1"/>
    <property type="molecule type" value="Genomic_DNA"/>
</dbReference>
<name>A0A9D1W0V8_9FIRM</name>
<feature type="transmembrane region" description="Helical" evidence="1">
    <location>
        <begin position="118"/>
        <end position="141"/>
    </location>
</feature>
<evidence type="ECO:0000256" key="1">
    <source>
        <dbReference type="SAM" id="Phobius"/>
    </source>
</evidence>